<dbReference type="AlphaFoldDB" id="A0A9Q3BKA6"/>
<protein>
    <submittedName>
        <fullName evidence="2">Uncharacterized protein</fullName>
    </submittedName>
</protein>
<feature type="region of interest" description="Disordered" evidence="1">
    <location>
        <begin position="1"/>
        <end position="58"/>
    </location>
</feature>
<name>A0A9Q3BKA6_9BASI</name>
<dbReference type="EMBL" id="AVOT02001562">
    <property type="protein sequence ID" value="MBW0467369.1"/>
    <property type="molecule type" value="Genomic_DNA"/>
</dbReference>
<evidence type="ECO:0000256" key="1">
    <source>
        <dbReference type="SAM" id="MobiDB-lite"/>
    </source>
</evidence>
<evidence type="ECO:0000313" key="3">
    <source>
        <dbReference type="Proteomes" id="UP000765509"/>
    </source>
</evidence>
<dbReference type="Proteomes" id="UP000765509">
    <property type="component" value="Unassembled WGS sequence"/>
</dbReference>
<sequence>MAHGPWDPVGPFWPKSIETKRGQGGSPLAQKDPKLETINHGPHFQPTTSGNHQGPPAPVQQVFPWIQGKIILSFMDPIPKDPGMVHILYNIPLCTIFPNKSNGDVFRNQLHHFNSIPQIHHPF</sequence>
<organism evidence="2 3">
    <name type="scientific">Austropuccinia psidii MF-1</name>
    <dbReference type="NCBI Taxonomy" id="1389203"/>
    <lineage>
        <taxon>Eukaryota</taxon>
        <taxon>Fungi</taxon>
        <taxon>Dikarya</taxon>
        <taxon>Basidiomycota</taxon>
        <taxon>Pucciniomycotina</taxon>
        <taxon>Pucciniomycetes</taxon>
        <taxon>Pucciniales</taxon>
        <taxon>Sphaerophragmiaceae</taxon>
        <taxon>Austropuccinia</taxon>
    </lineage>
</organism>
<gene>
    <name evidence="2" type="ORF">O181_007084</name>
</gene>
<evidence type="ECO:0000313" key="2">
    <source>
        <dbReference type="EMBL" id="MBW0467369.1"/>
    </source>
</evidence>
<accession>A0A9Q3BKA6</accession>
<comment type="caution">
    <text evidence="2">The sequence shown here is derived from an EMBL/GenBank/DDBJ whole genome shotgun (WGS) entry which is preliminary data.</text>
</comment>
<proteinExistence type="predicted"/>
<keyword evidence="3" id="KW-1185">Reference proteome</keyword>
<reference evidence="2" key="1">
    <citation type="submission" date="2021-03" db="EMBL/GenBank/DDBJ databases">
        <title>Draft genome sequence of rust myrtle Austropuccinia psidii MF-1, a brazilian biotype.</title>
        <authorList>
            <person name="Quecine M.C."/>
            <person name="Pachon D.M.R."/>
            <person name="Bonatelli M.L."/>
            <person name="Correr F.H."/>
            <person name="Franceschini L.M."/>
            <person name="Leite T.F."/>
            <person name="Margarido G.R.A."/>
            <person name="Almeida C.A."/>
            <person name="Ferrarezi J.A."/>
            <person name="Labate C.A."/>
        </authorList>
    </citation>
    <scope>NUCLEOTIDE SEQUENCE</scope>
    <source>
        <strain evidence="2">MF-1</strain>
    </source>
</reference>